<dbReference type="EC" id="3.6.4.13" evidence="1"/>
<evidence type="ECO:0000313" key="10">
    <source>
        <dbReference type="EMBL" id="KAI6651981.1"/>
    </source>
</evidence>
<dbReference type="Pfam" id="PF00270">
    <property type="entry name" value="DEAD"/>
    <property type="match status" value="1"/>
</dbReference>
<dbReference type="InterPro" id="IPR011545">
    <property type="entry name" value="DEAD/DEAH_box_helicase_dom"/>
</dbReference>
<dbReference type="PROSITE" id="PS51195">
    <property type="entry name" value="Q_MOTIF"/>
    <property type="match status" value="1"/>
</dbReference>
<feature type="short sequence motif" description="Q motif" evidence="6">
    <location>
        <begin position="69"/>
        <end position="97"/>
    </location>
</feature>
<gene>
    <name evidence="10" type="ORF">LOD99_4526</name>
</gene>
<dbReference type="EMBL" id="JAKMXF010000300">
    <property type="protein sequence ID" value="KAI6651981.1"/>
    <property type="molecule type" value="Genomic_DNA"/>
</dbReference>
<name>A0AAV7JST6_9METZ</name>
<dbReference type="GO" id="GO:0005524">
    <property type="term" value="F:ATP binding"/>
    <property type="evidence" value="ECO:0007669"/>
    <property type="project" value="UniProtKB-KW"/>
</dbReference>
<dbReference type="Gene3D" id="3.40.50.300">
    <property type="entry name" value="P-loop containing nucleotide triphosphate hydrolases"/>
    <property type="match status" value="2"/>
</dbReference>
<keyword evidence="3" id="KW-0378">Hydrolase</keyword>
<dbReference type="PROSITE" id="PS51192">
    <property type="entry name" value="HELICASE_ATP_BIND_1"/>
    <property type="match status" value="1"/>
</dbReference>
<protein>
    <recommendedName>
        <fullName evidence="1">RNA helicase</fullName>
        <ecNumber evidence="1">3.6.4.13</ecNumber>
    </recommendedName>
</protein>
<proteinExistence type="predicted"/>
<reference evidence="10 11" key="1">
    <citation type="journal article" date="2023" name="BMC Biol.">
        <title>The compact genome of the sponge Oopsacas minuta (Hexactinellida) is lacking key metazoan core genes.</title>
        <authorList>
            <person name="Santini S."/>
            <person name="Schenkelaars Q."/>
            <person name="Jourda C."/>
            <person name="Duchesne M."/>
            <person name="Belahbib H."/>
            <person name="Rocher C."/>
            <person name="Selva M."/>
            <person name="Riesgo A."/>
            <person name="Vervoort M."/>
            <person name="Leys S.P."/>
            <person name="Kodjabachian L."/>
            <person name="Le Bivic A."/>
            <person name="Borchiellini C."/>
            <person name="Claverie J.M."/>
            <person name="Renard E."/>
        </authorList>
    </citation>
    <scope>NUCLEOTIDE SEQUENCE [LARGE SCALE GENOMIC DNA]</scope>
    <source>
        <strain evidence="10">SPO-2</strain>
    </source>
</reference>
<dbReference type="Proteomes" id="UP001165289">
    <property type="component" value="Unassembled WGS sequence"/>
</dbReference>
<evidence type="ECO:0000256" key="3">
    <source>
        <dbReference type="ARBA" id="ARBA00022801"/>
    </source>
</evidence>
<dbReference type="CDD" id="cd18787">
    <property type="entry name" value="SF2_C_DEAD"/>
    <property type="match status" value="1"/>
</dbReference>
<dbReference type="Pfam" id="PF00271">
    <property type="entry name" value="Helicase_C"/>
    <property type="match status" value="1"/>
</dbReference>
<evidence type="ECO:0000313" key="11">
    <source>
        <dbReference type="Proteomes" id="UP001165289"/>
    </source>
</evidence>
<dbReference type="GO" id="GO:0003676">
    <property type="term" value="F:nucleic acid binding"/>
    <property type="evidence" value="ECO:0007669"/>
    <property type="project" value="InterPro"/>
</dbReference>
<evidence type="ECO:0000256" key="2">
    <source>
        <dbReference type="ARBA" id="ARBA00022741"/>
    </source>
</evidence>
<dbReference type="InterPro" id="IPR027417">
    <property type="entry name" value="P-loop_NTPase"/>
</dbReference>
<dbReference type="SMART" id="SM00487">
    <property type="entry name" value="DEXDc"/>
    <property type="match status" value="1"/>
</dbReference>
<dbReference type="InterPro" id="IPR014014">
    <property type="entry name" value="RNA_helicase_DEAD_Q_motif"/>
</dbReference>
<evidence type="ECO:0000259" key="7">
    <source>
        <dbReference type="PROSITE" id="PS51192"/>
    </source>
</evidence>
<dbReference type="PROSITE" id="PS51194">
    <property type="entry name" value="HELICASE_CTER"/>
    <property type="match status" value="1"/>
</dbReference>
<keyword evidence="4" id="KW-0347">Helicase</keyword>
<evidence type="ECO:0000259" key="9">
    <source>
        <dbReference type="PROSITE" id="PS51195"/>
    </source>
</evidence>
<dbReference type="PANTHER" id="PTHR47960">
    <property type="entry name" value="DEAD-BOX ATP-DEPENDENT RNA HELICASE 50"/>
    <property type="match status" value="1"/>
</dbReference>
<dbReference type="AlphaFoldDB" id="A0AAV7JST6"/>
<dbReference type="SUPFAM" id="SSF52540">
    <property type="entry name" value="P-loop containing nucleoside triphosphate hydrolases"/>
    <property type="match status" value="1"/>
</dbReference>
<accession>A0AAV7JST6</accession>
<evidence type="ECO:0000256" key="6">
    <source>
        <dbReference type="PROSITE-ProRule" id="PRU00552"/>
    </source>
</evidence>
<evidence type="ECO:0000256" key="5">
    <source>
        <dbReference type="ARBA" id="ARBA00022840"/>
    </source>
</evidence>
<dbReference type="SMART" id="SM00490">
    <property type="entry name" value="HELICc"/>
    <property type="match status" value="1"/>
</dbReference>
<feature type="domain" description="Helicase ATP-binding" evidence="7">
    <location>
        <begin position="100"/>
        <end position="287"/>
    </location>
</feature>
<dbReference type="GO" id="GO:0003724">
    <property type="term" value="F:RNA helicase activity"/>
    <property type="evidence" value="ECO:0007669"/>
    <property type="project" value="UniProtKB-EC"/>
</dbReference>
<dbReference type="InterPro" id="IPR001650">
    <property type="entry name" value="Helicase_C-like"/>
</dbReference>
<dbReference type="GO" id="GO:0016787">
    <property type="term" value="F:hydrolase activity"/>
    <property type="evidence" value="ECO:0007669"/>
    <property type="project" value="UniProtKB-KW"/>
</dbReference>
<keyword evidence="2" id="KW-0547">Nucleotide-binding</keyword>
<keyword evidence="11" id="KW-1185">Reference proteome</keyword>
<feature type="domain" description="DEAD-box RNA helicase Q" evidence="9">
    <location>
        <begin position="69"/>
        <end position="97"/>
    </location>
</feature>
<feature type="domain" description="Helicase C-terminal" evidence="8">
    <location>
        <begin position="311"/>
        <end position="466"/>
    </location>
</feature>
<evidence type="ECO:0000256" key="1">
    <source>
        <dbReference type="ARBA" id="ARBA00012552"/>
    </source>
</evidence>
<evidence type="ECO:0000259" key="8">
    <source>
        <dbReference type="PROSITE" id="PS51194"/>
    </source>
</evidence>
<organism evidence="10 11">
    <name type="scientific">Oopsacas minuta</name>
    <dbReference type="NCBI Taxonomy" id="111878"/>
    <lineage>
        <taxon>Eukaryota</taxon>
        <taxon>Metazoa</taxon>
        <taxon>Porifera</taxon>
        <taxon>Hexactinellida</taxon>
        <taxon>Hexasterophora</taxon>
        <taxon>Lyssacinosida</taxon>
        <taxon>Leucopsacidae</taxon>
        <taxon>Oopsacas</taxon>
    </lineage>
</organism>
<comment type="caution">
    <text evidence="10">The sequence shown here is derived from an EMBL/GenBank/DDBJ whole genome shotgun (WGS) entry which is preliminary data.</text>
</comment>
<keyword evidence="5" id="KW-0067">ATP-binding</keyword>
<sequence length="466" mass="53256">MSYKSFGRRITCKSRISLSHYQSSIHTNVCNLARKVSKTQLTFKEATHPSLTSKQMTVNNKRFKKELPKTFSELNLRTDVVDALTNIDITQPSQIQALAIPKIVEGENVCLAAETGSGKTITYLAPIYHLLKQEETILKIHSKKTRPRAIILLPTAELCVQVLAVAKSLSHVAKLRPIAIYKGMAGAKLKSSIQTPFDILISTPMTLFLHRKYKTISLNDVSYVVFDELDTLFDRSFRGINYFILKSLNIRSTSDSEEGVQAIVAGASLAPELKKEILTHMPNMEFIRSDGLHKVLPHVEQRFHRCLPGEKEDTILNVLKNNTRLKTLIFCNTIVSVEWLYHHLTTNNFNVMKLHGDMPDDERHSIINKFQSEEDNILISTDITSRGIDTIYVRHVIMFDFPSRPLDYLHRVGRTGRLNHLHVEGKRLFYKVSVLVVKHRDMRLAEQLKTASRKRRPLDIYSSGWK</sequence>
<dbReference type="InterPro" id="IPR014001">
    <property type="entry name" value="Helicase_ATP-bd"/>
</dbReference>
<evidence type="ECO:0000256" key="4">
    <source>
        <dbReference type="ARBA" id="ARBA00022806"/>
    </source>
</evidence>